<reference evidence="3" key="1">
    <citation type="submission" date="2021-12" db="EMBL/GenBank/DDBJ databases">
        <title>Prjna785345.</title>
        <authorList>
            <person name="Rujirawat T."/>
            <person name="Krajaejun T."/>
        </authorList>
    </citation>
    <scope>NUCLEOTIDE SEQUENCE</scope>
    <source>
        <strain evidence="3">Pi057C3</strain>
    </source>
</reference>
<proteinExistence type="predicted"/>
<dbReference type="SUPFAM" id="SSF56300">
    <property type="entry name" value="Metallo-dependent phosphatases"/>
    <property type="match status" value="1"/>
</dbReference>
<keyword evidence="4" id="KW-1185">Reference proteome</keyword>
<name>A0AAD5QE22_PYTIN</name>
<feature type="domain" description="Calcineurin-like phosphoesterase" evidence="2">
    <location>
        <begin position="345"/>
        <end position="596"/>
    </location>
</feature>
<dbReference type="EMBL" id="JAKCXM010000018">
    <property type="protein sequence ID" value="KAJ0407753.1"/>
    <property type="molecule type" value="Genomic_DNA"/>
</dbReference>
<evidence type="ECO:0000313" key="3">
    <source>
        <dbReference type="EMBL" id="KAJ0407753.1"/>
    </source>
</evidence>
<evidence type="ECO:0000256" key="1">
    <source>
        <dbReference type="SAM" id="SignalP"/>
    </source>
</evidence>
<dbReference type="PANTHER" id="PTHR32440">
    <property type="entry name" value="PHOSPHATASE DCR2-RELATED-RELATED"/>
    <property type="match status" value="1"/>
</dbReference>
<dbReference type="Pfam" id="PF00149">
    <property type="entry name" value="Metallophos"/>
    <property type="match status" value="1"/>
</dbReference>
<dbReference type="Gene3D" id="3.60.21.10">
    <property type="match status" value="1"/>
</dbReference>
<dbReference type="CDD" id="cd07383">
    <property type="entry name" value="MPP_Dcr2"/>
    <property type="match status" value="1"/>
</dbReference>
<sequence>MRIPTLLLAAAAVVARAQALDGRRLAVTAVRMVQGTSRDDALELCQRDGRSVTLCQERQPLDAIAPAASVVENVAVFTGSSTCPSPAMALLASPRPNVAVCVTSTTAQDARATGHYVSDLAVTTVRNYNTDDLVEWTTSPINLKAETTPSAFGAFLHVRRPVRAISALRVLNKVDASQTATACQAQLGSSWRSAGNGFLDAADGKTVLCAKTLDPADTMTPRLVGVSLAGASASCDDGPSPDKLALSASAVLALEWSSGAVAPRARFIADLRLHRVDTAFEGDDPTAAEFLPGRFKLVANQNLNSERPTFLFVRDAAQPQSQFVVPTAPERPPLQAVAKSSGLSFKILQLADLHYTGFDQFPCLNPPAGLEACTEATMTQFVNDLLDVEKPDFVVFTGDNVQVFQADLRQAAMDAATAGVEARKIPYAMVFGNHDDENGFPREEIVRIAMSKPHSYTQRGPSDVDGVGNYELGVKAPADGPWGARGTDVFRMYFLDSHGYPDRTKYPLVSSSYDWVKPSQIEFYEQLSRAHAKQNATVPAAMFFHIPLIEYAANAKSRTAGAKNEAVASSSVSTNLFSTIVDRGEVKATFVGHDHVNDYCYLREGVQLCYGGGAGLGSAYGGRDFPRRARVIEWAVNGSTGKRSLRSWKRYFGDLSKPKDKEVLFQEP</sequence>
<protein>
    <recommendedName>
        <fullName evidence="2">Calcineurin-like phosphoesterase domain-containing protein</fullName>
    </recommendedName>
</protein>
<evidence type="ECO:0000313" key="4">
    <source>
        <dbReference type="Proteomes" id="UP001209570"/>
    </source>
</evidence>
<dbReference type="GO" id="GO:0005737">
    <property type="term" value="C:cytoplasm"/>
    <property type="evidence" value="ECO:0007669"/>
    <property type="project" value="TreeGrafter"/>
</dbReference>
<dbReference type="AlphaFoldDB" id="A0AAD5QE22"/>
<feature type="chain" id="PRO_5042223242" description="Calcineurin-like phosphoesterase domain-containing protein" evidence="1">
    <location>
        <begin position="20"/>
        <end position="668"/>
    </location>
</feature>
<dbReference type="GO" id="GO:0016788">
    <property type="term" value="F:hydrolase activity, acting on ester bonds"/>
    <property type="evidence" value="ECO:0007669"/>
    <property type="project" value="TreeGrafter"/>
</dbReference>
<dbReference type="InterPro" id="IPR029052">
    <property type="entry name" value="Metallo-depent_PP-like"/>
</dbReference>
<comment type="caution">
    <text evidence="3">The sequence shown here is derived from an EMBL/GenBank/DDBJ whole genome shotgun (WGS) entry which is preliminary data.</text>
</comment>
<gene>
    <name evidence="3" type="ORF">P43SY_009090</name>
</gene>
<keyword evidence="1" id="KW-0732">Signal</keyword>
<feature type="signal peptide" evidence="1">
    <location>
        <begin position="1"/>
        <end position="19"/>
    </location>
</feature>
<dbReference type="PANTHER" id="PTHR32440:SF0">
    <property type="entry name" value="PHOSPHATASE DCR2-RELATED"/>
    <property type="match status" value="1"/>
</dbReference>
<dbReference type="Proteomes" id="UP001209570">
    <property type="component" value="Unassembled WGS sequence"/>
</dbReference>
<organism evidence="3 4">
    <name type="scientific">Pythium insidiosum</name>
    <name type="common">Pythiosis disease agent</name>
    <dbReference type="NCBI Taxonomy" id="114742"/>
    <lineage>
        <taxon>Eukaryota</taxon>
        <taxon>Sar</taxon>
        <taxon>Stramenopiles</taxon>
        <taxon>Oomycota</taxon>
        <taxon>Peronosporomycetes</taxon>
        <taxon>Pythiales</taxon>
        <taxon>Pythiaceae</taxon>
        <taxon>Pythium</taxon>
    </lineage>
</organism>
<evidence type="ECO:0000259" key="2">
    <source>
        <dbReference type="Pfam" id="PF00149"/>
    </source>
</evidence>
<accession>A0AAD5QE22</accession>
<dbReference type="InterPro" id="IPR004843">
    <property type="entry name" value="Calcineurin-like_PHP"/>
</dbReference>